<keyword evidence="3" id="KW-0328">Glycosyltransferase</keyword>
<feature type="compositionally biased region" description="Polar residues" evidence="6">
    <location>
        <begin position="302"/>
        <end position="311"/>
    </location>
</feature>
<evidence type="ECO:0000259" key="7">
    <source>
        <dbReference type="Pfam" id="PF03016"/>
    </source>
</evidence>
<dbReference type="EMBL" id="CM007383">
    <property type="protein sequence ID" value="ONK76714.1"/>
    <property type="molecule type" value="Genomic_DNA"/>
</dbReference>
<dbReference type="Gramene" id="ONK76714">
    <property type="protein sequence ID" value="ONK76714"/>
    <property type="gene ID" value="A4U43_C03F31360"/>
</dbReference>
<evidence type="ECO:0000256" key="4">
    <source>
        <dbReference type="ARBA" id="ARBA00022968"/>
    </source>
</evidence>
<evidence type="ECO:0000313" key="8">
    <source>
        <dbReference type="EMBL" id="ONK76714.1"/>
    </source>
</evidence>
<protein>
    <recommendedName>
        <fullName evidence="7">Exostosin GT47 domain-containing protein</fullName>
    </recommendedName>
</protein>
<dbReference type="Proteomes" id="UP000243459">
    <property type="component" value="Chromosome 3"/>
</dbReference>
<gene>
    <name evidence="8" type="ORF">A4U43_C03F31360</name>
</gene>
<dbReference type="InterPro" id="IPR004263">
    <property type="entry name" value="Exostosin"/>
</dbReference>
<evidence type="ECO:0000256" key="6">
    <source>
        <dbReference type="SAM" id="MobiDB-lite"/>
    </source>
</evidence>
<dbReference type="Pfam" id="PF03016">
    <property type="entry name" value="Exostosin_GT47"/>
    <property type="match status" value="1"/>
</dbReference>
<evidence type="ECO:0000256" key="3">
    <source>
        <dbReference type="ARBA" id="ARBA00022676"/>
    </source>
</evidence>
<keyword evidence="3" id="KW-0808">Transferase</keyword>
<evidence type="ECO:0000256" key="1">
    <source>
        <dbReference type="ARBA" id="ARBA00004323"/>
    </source>
</evidence>
<accession>A0A5P1FF82</accession>
<dbReference type="GO" id="GO:0016757">
    <property type="term" value="F:glycosyltransferase activity"/>
    <property type="evidence" value="ECO:0007669"/>
    <property type="project" value="UniProtKB-KW"/>
</dbReference>
<keyword evidence="4" id="KW-0812">Transmembrane</keyword>
<keyword evidence="9" id="KW-1185">Reference proteome</keyword>
<reference evidence="9" key="1">
    <citation type="journal article" date="2017" name="Nat. Commun.">
        <title>The asparagus genome sheds light on the origin and evolution of a young Y chromosome.</title>
        <authorList>
            <person name="Harkess A."/>
            <person name="Zhou J."/>
            <person name="Xu C."/>
            <person name="Bowers J.E."/>
            <person name="Van der Hulst R."/>
            <person name="Ayyampalayam S."/>
            <person name="Mercati F."/>
            <person name="Riccardi P."/>
            <person name="McKain M.R."/>
            <person name="Kakrana A."/>
            <person name="Tang H."/>
            <person name="Ray J."/>
            <person name="Groenendijk J."/>
            <person name="Arikit S."/>
            <person name="Mathioni S.M."/>
            <person name="Nakano M."/>
            <person name="Shan H."/>
            <person name="Telgmann-Rauber A."/>
            <person name="Kanno A."/>
            <person name="Yue Z."/>
            <person name="Chen H."/>
            <person name="Li W."/>
            <person name="Chen Y."/>
            <person name="Xu X."/>
            <person name="Zhang Y."/>
            <person name="Luo S."/>
            <person name="Chen H."/>
            <person name="Gao J."/>
            <person name="Mao Z."/>
            <person name="Pires J.C."/>
            <person name="Luo M."/>
            <person name="Kudrna D."/>
            <person name="Wing R.A."/>
            <person name="Meyers B.C."/>
            <person name="Yi K."/>
            <person name="Kong H."/>
            <person name="Lavrijsen P."/>
            <person name="Sunseri F."/>
            <person name="Falavigna A."/>
            <person name="Ye Y."/>
            <person name="Leebens-Mack J.H."/>
            <person name="Chen G."/>
        </authorList>
    </citation>
    <scope>NUCLEOTIDE SEQUENCE [LARGE SCALE GENOMIC DNA]</scope>
    <source>
        <strain evidence="9">cv. DH0086</strain>
    </source>
</reference>
<comment type="similarity">
    <text evidence="2">Belongs to the glycosyltransferase 47 family.</text>
</comment>
<dbReference type="PANTHER" id="PTHR11062:SF124">
    <property type="entry name" value="XYLOGALACTURONAN BETA-1,3-XYLOSYLTRANSFERASE"/>
    <property type="match status" value="1"/>
</dbReference>
<dbReference type="PANTHER" id="PTHR11062">
    <property type="entry name" value="EXOSTOSIN HEPARAN SULFATE GLYCOSYLTRANSFERASE -RELATED"/>
    <property type="match status" value="1"/>
</dbReference>
<organism evidence="8 9">
    <name type="scientific">Asparagus officinalis</name>
    <name type="common">Garden asparagus</name>
    <dbReference type="NCBI Taxonomy" id="4686"/>
    <lineage>
        <taxon>Eukaryota</taxon>
        <taxon>Viridiplantae</taxon>
        <taxon>Streptophyta</taxon>
        <taxon>Embryophyta</taxon>
        <taxon>Tracheophyta</taxon>
        <taxon>Spermatophyta</taxon>
        <taxon>Magnoliopsida</taxon>
        <taxon>Liliopsida</taxon>
        <taxon>Asparagales</taxon>
        <taxon>Asparagaceae</taxon>
        <taxon>Asparagoideae</taxon>
        <taxon>Asparagus</taxon>
    </lineage>
</organism>
<evidence type="ECO:0000256" key="2">
    <source>
        <dbReference type="ARBA" id="ARBA00010271"/>
    </source>
</evidence>
<feature type="domain" description="Exostosin GT47" evidence="7">
    <location>
        <begin position="119"/>
        <end position="402"/>
    </location>
</feature>
<keyword evidence="5" id="KW-0333">Golgi apparatus</keyword>
<evidence type="ECO:0000313" key="9">
    <source>
        <dbReference type="Proteomes" id="UP000243459"/>
    </source>
</evidence>
<proteinExistence type="inferred from homology"/>
<evidence type="ECO:0000256" key="5">
    <source>
        <dbReference type="ARBA" id="ARBA00023034"/>
    </source>
</evidence>
<dbReference type="OMA" id="IWAYKEG"/>
<dbReference type="GO" id="GO:0000139">
    <property type="term" value="C:Golgi membrane"/>
    <property type="evidence" value="ECO:0007669"/>
    <property type="project" value="UniProtKB-SubCell"/>
</dbReference>
<dbReference type="AlphaFoldDB" id="A0A5P1FF82"/>
<feature type="region of interest" description="Disordered" evidence="6">
    <location>
        <begin position="258"/>
        <end position="312"/>
    </location>
</feature>
<dbReference type="InterPro" id="IPR040911">
    <property type="entry name" value="Exostosin_GT47"/>
</dbReference>
<sequence length="452" mass="51500">MASSIKMPSKSCVSSSFIPFIVLLLLLLVSFAVLDQHHFNGFQRIFKALDHDEHIDRLSEEPVKFGKIEDGLARARASIRRAAISSREFGGSIKEEDFVPSGDVYHNAKAFYQSYIEMEKRLKIWTYAEGELPIIHGGPKADIYSIEGQFIDEMEDERNPFRARRPDEAHVFFLPISVANMVKYFYRPNMTDYHGPMKRITADYINIISNKYEYWNRSLGADHFMVSCHDWAPYVSKADPRLYANSIRAMCNAKHLEGFKPGTERNPPGSPPPRRRLSLPAAAPSSPPEHRPSSPSFAAGPTATSGRSPQTWKGKDGDVLVYEYLPRGLSYDDLMRKARYCLCPSGYEVASPRIVEAIFAGCVPVIISEGYPLPFSDVLDWSKFSVEIAVENVTEIKNILRGISERGYEELRGRVLEVQRHFVLHRPAKRFDVVHMVLHSIWLRRLNLRLGY</sequence>
<comment type="subcellular location">
    <subcellularLocation>
        <location evidence="1">Golgi apparatus membrane</location>
        <topology evidence="1">Single-pass type II membrane protein</topology>
    </subcellularLocation>
</comment>
<name>A0A5P1FF82_ASPOF</name>
<keyword evidence="4" id="KW-0735">Signal-anchor</keyword>